<keyword evidence="4" id="KW-0804">Transcription</keyword>
<keyword evidence="3 6" id="KW-0238">DNA-binding</keyword>
<proteinExistence type="predicted"/>
<sequence>MSKRITQKDIARHLHLDKSTVSLALRDAPAINPTTRDRVMKAAKELGYRPDPALAVLAQCRWAGHEKGSGSVLAYLMDLRIQGGEQHGRFLPAAKARAEERGFILQVFDLAEYASLEQACRVLSHRGIRGLLAPQFLFGDDLERLNTMMKDFTVIGLDLGFYPIPFHVVAPDVFETGRLVWETVVKRGYRRIGCAVLQHQPEAYDDRVRLGAAMAQQHKLVPPQDHIPLLTSAPDDRDSFCRWMDRYQPDVVIGFISRVYRWIESTGRKVPEDVAYASLMVLMEEFPDHSGAPVPNTEIAVTGVDALIAAIHANEWGVPQLQRKFILEPVWHEGNTLPDRTEAVVSRVPHLVR</sequence>
<dbReference type="Gene3D" id="1.10.260.40">
    <property type="entry name" value="lambda repressor-like DNA-binding domains"/>
    <property type="match status" value="1"/>
</dbReference>
<dbReference type="InterPro" id="IPR010982">
    <property type="entry name" value="Lambda_DNA-bd_dom_sf"/>
</dbReference>
<dbReference type="PANTHER" id="PTHR30146">
    <property type="entry name" value="LACI-RELATED TRANSCRIPTIONAL REPRESSOR"/>
    <property type="match status" value="1"/>
</dbReference>
<evidence type="ECO:0000256" key="2">
    <source>
        <dbReference type="ARBA" id="ARBA00023015"/>
    </source>
</evidence>
<dbReference type="CDD" id="cd01392">
    <property type="entry name" value="HTH_LacI"/>
    <property type="match status" value="1"/>
</dbReference>
<dbReference type="PROSITE" id="PS50932">
    <property type="entry name" value="HTH_LACI_2"/>
    <property type="match status" value="1"/>
</dbReference>
<dbReference type="AlphaFoldDB" id="A0AAF0I689"/>
<dbReference type="InterPro" id="IPR028082">
    <property type="entry name" value="Peripla_BP_I"/>
</dbReference>
<dbReference type="Pfam" id="PF00356">
    <property type="entry name" value="LacI"/>
    <property type="match status" value="1"/>
</dbReference>
<dbReference type="EMBL" id="CP119075">
    <property type="protein sequence ID" value="WED65956.1"/>
    <property type="molecule type" value="Genomic_DNA"/>
</dbReference>
<protein>
    <submittedName>
        <fullName evidence="6">LacI family DNA-binding transcriptional regulator</fullName>
    </submittedName>
</protein>
<dbReference type="SUPFAM" id="SSF47413">
    <property type="entry name" value="lambda repressor-like DNA-binding domains"/>
    <property type="match status" value="1"/>
</dbReference>
<organism evidence="6 7">
    <name type="scientific">Synoicihabitans lomoniglobus</name>
    <dbReference type="NCBI Taxonomy" id="2909285"/>
    <lineage>
        <taxon>Bacteria</taxon>
        <taxon>Pseudomonadati</taxon>
        <taxon>Verrucomicrobiota</taxon>
        <taxon>Opitutia</taxon>
        <taxon>Opitutales</taxon>
        <taxon>Opitutaceae</taxon>
        <taxon>Synoicihabitans</taxon>
    </lineage>
</organism>
<dbReference type="Gene3D" id="3.40.50.2300">
    <property type="match status" value="2"/>
</dbReference>
<feature type="domain" description="HTH lacI-type" evidence="5">
    <location>
        <begin position="5"/>
        <end position="59"/>
    </location>
</feature>
<evidence type="ECO:0000259" key="5">
    <source>
        <dbReference type="PROSITE" id="PS50932"/>
    </source>
</evidence>
<keyword evidence="2" id="KW-0805">Transcription regulation</keyword>
<dbReference type="InterPro" id="IPR000843">
    <property type="entry name" value="HTH_LacI"/>
</dbReference>
<evidence type="ECO:0000256" key="1">
    <source>
        <dbReference type="ARBA" id="ARBA00022491"/>
    </source>
</evidence>
<dbReference type="GO" id="GO:0000976">
    <property type="term" value="F:transcription cis-regulatory region binding"/>
    <property type="evidence" value="ECO:0007669"/>
    <property type="project" value="TreeGrafter"/>
</dbReference>
<evidence type="ECO:0000256" key="3">
    <source>
        <dbReference type="ARBA" id="ARBA00023125"/>
    </source>
</evidence>
<reference evidence="6" key="1">
    <citation type="submission" date="2023-03" db="EMBL/GenBank/DDBJ databases">
        <title>Lomoglobus Profundus gen. nov., sp. nov., a novel member of the phylum Verrucomicrobia, isolated from deep-marine sediment of South China Sea.</title>
        <authorList>
            <person name="Ahmad T."/>
            <person name="Ishaq S.E."/>
            <person name="Wang F."/>
        </authorList>
    </citation>
    <scope>NUCLEOTIDE SEQUENCE</scope>
    <source>
        <strain evidence="6">LMO-M01</strain>
    </source>
</reference>
<dbReference type="SMART" id="SM00354">
    <property type="entry name" value="HTH_LACI"/>
    <property type="match status" value="1"/>
</dbReference>
<accession>A0AAF0I689</accession>
<dbReference type="Proteomes" id="UP001218638">
    <property type="component" value="Chromosome"/>
</dbReference>
<dbReference type="PANTHER" id="PTHR30146:SF148">
    <property type="entry name" value="HTH-TYPE TRANSCRIPTIONAL REPRESSOR PURR-RELATED"/>
    <property type="match status" value="1"/>
</dbReference>
<dbReference type="GO" id="GO:0003700">
    <property type="term" value="F:DNA-binding transcription factor activity"/>
    <property type="evidence" value="ECO:0007669"/>
    <property type="project" value="TreeGrafter"/>
</dbReference>
<gene>
    <name evidence="6" type="ORF">PXH66_03720</name>
</gene>
<keyword evidence="1" id="KW-0678">Repressor</keyword>
<keyword evidence="7" id="KW-1185">Reference proteome</keyword>
<evidence type="ECO:0000313" key="6">
    <source>
        <dbReference type="EMBL" id="WED65956.1"/>
    </source>
</evidence>
<dbReference type="KEGG" id="slom:PXH66_03720"/>
<name>A0AAF0I689_9BACT</name>
<evidence type="ECO:0000313" key="7">
    <source>
        <dbReference type="Proteomes" id="UP001218638"/>
    </source>
</evidence>
<dbReference type="SUPFAM" id="SSF53822">
    <property type="entry name" value="Periplasmic binding protein-like I"/>
    <property type="match status" value="1"/>
</dbReference>
<dbReference type="RefSeq" id="WP_330927820.1">
    <property type="nucleotide sequence ID" value="NZ_CP119075.1"/>
</dbReference>
<evidence type="ECO:0000256" key="4">
    <source>
        <dbReference type="ARBA" id="ARBA00023163"/>
    </source>
</evidence>